<dbReference type="RefSeq" id="WP_075276765.1">
    <property type="nucleotide sequence ID" value="NZ_CP016908.1"/>
</dbReference>
<dbReference type="PANTHER" id="PTHR11645:SF0">
    <property type="entry name" value="PYRROLINE-5-CARBOXYLATE REDUCTASE 3"/>
    <property type="match status" value="1"/>
</dbReference>
<gene>
    <name evidence="3" type="ORF">BCY86_04950</name>
</gene>
<sequence length="121" mass="12992">MEAIFRVAGPLFWVKKKEALDLPTLVSDLGPAYFFLLAELLAQQAVSVGLEEGITRELIIQALVGSAALASKHKQFTHMIQQVASPGGVTEAALKALEPAVSKTMHGAIDATLKRGKKLHF</sequence>
<dbReference type="PANTHER" id="PTHR11645">
    <property type="entry name" value="PYRROLINE-5-CARBOXYLATE REDUCTASE"/>
    <property type="match status" value="1"/>
</dbReference>
<feature type="domain" description="Pyrroline-5-carboxylate reductase dimerisation" evidence="2">
    <location>
        <begin position="20"/>
        <end position="119"/>
    </location>
</feature>
<evidence type="ECO:0000313" key="4">
    <source>
        <dbReference type="Proteomes" id="UP000185544"/>
    </source>
</evidence>
<dbReference type="STRING" id="1882918.BCY86_04950"/>
<dbReference type="Pfam" id="PF14748">
    <property type="entry name" value="P5CR_dimer"/>
    <property type="match status" value="1"/>
</dbReference>
<accession>A0A1L6MXB5</accession>
<evidence type="ECO:0000313" key="3">
    <source>
        <dbReference type="EMBL" id="APS00099.1"/>
    </source>
</evidence>
<dbReference type="OrthoDB" id="9805754at2"/>
<dbReference type="EMBL" id="CP016908">
    <property type="protein sequence ID" value="APS00099.1"/>
    <property type="molecule type" value="Genomic_DNA"/>
</dbReference>
<dbReference type="GO" id="GO:0055129">
    <property type="term" value="P:L-proline biosynthetic process"/>
    <property type="evidence" value="ECO:0007669"/>
    <property type="project" value="TreeGrafter"/>
</dbReference>
<evidence type="ECO:0000256" key="1">
    <source>
        <dbReference type="ARBA" id="ARBA00023002"/>
    </source>
</evidence>
<dbReference type="SUPFAM" id="SSF48179">
    <property type="entry name" value="6-phosphogluconate dehydrogenase C-terminal domain-like"/>
    <property type="match status" value="1"/>
</dbReference>
<keyword evidence="1" id="KW-0560">Oxidoreductase</keyword>
<dbReference type="InterPro" id="IPR008927">
    <property type="entry name" value="6-PGluconate_DH-like_C_sf"/>
</dbReference>
<dbReference type="AlphaFoldDB" id="A0A1L6MXB5"/>
<protein>
    <recommendedName>
        <fullName evidence="2">Pyrroline-5-carboxylate reductase dimerisation domain-containing protein</fullName>
    </recommendedName>
</protein>
<dbReference type="KEGG" id="pabo:BCY86_04950"/>
<dbReference type="GO" id="GO:0004735">
    <property type="term" value="F:pyrroline-5-carboxylate reductase activity"/>
    <property type="evidence" value="ECO:0007669"/>
    <property type="project" value="TreeGrafter"/>
</dbReference>
<proteinExistence type="predicted"/>
<keyword evidence="4" id="KW-1185">Reference proteome</keyword>
<dbReference type="Gene3D" id="1.10.3730.10">
    <property type="entry name" value="ProC C-terminal domain-like"/>
    <property type="match status" value="1"/>
</dbReference>
<evidence type="ECO:0000259" key="2">
    <source>
        <dbReference type="Pfam" id="PF14748"/>
    </source>
</evidence>
<organism evidence="3 4">
    <name type="scientific">Pajaroellobacter abortibovis</name>
    <dbReference type="NCBI Taxonomy" id="1882918"/>
    <lineage>
        <taxon>Bacteria</taxon>
        <taxon>Pseudomonadati</taxon>
        <taxon>Myxococcota</taxon>
        <taxon>Polyangia</taxon>
        <taxon>Polyangiales</taxon>
        <taxon>Polyangiaceae</taxon>
    </lineage>
</organism>
<name>A0A1L6MXB5_9BACT</name>
<dbReference type="Proteomes" id="UP000185544">
    <property type="component" value="Chromosome"/>
</dbReference>
<reference evidence="3 4" key="1">
    <citation type="submission" date="2016-08" db="EMBL/GenBank/DDBJ databases">
        <title>Identification and validation of antigenic proteins from Pajaroellobacter abortibovis using de-novo genome sequence assembly and reverse vaccinology.</title>
        <authorList>
            <person name="Welly B.T."/>
            <person name="Miller M.R."/>
            <person name="Stott J.L."/>
            <person name="Blanchard M.T."/>
            <person name="Islas-Trejo A.D."/>
            <person name="O'Rourke S.M."/>
            <person name="Young A.E."/>
            <person name="Medrano J.F."/>
            <person name="Van Eenennaam A.L."/>
        </authorList>
    </citation>
    <scope>NUCLEOTIDE SEQUENCE [LARGE SCALE GENOMIC DNA]</scope>
    <source>
        <strain evidence="3 4">BTF92-0548A/99-0131</strain>
    </source>
</reference>
<dbReference type="InterPro" id="IPR029036">
    <property type="entry name" value="P5CR_dimer"/>
</dbReference>